<reference evidence="1" key="1">
    <citation type="submission" date="2022-07" db="EMBL/GenBank/DDBJ databases">
        <title>Genome analysis of Parmales, a sister group of diatoms, reveals the evolutionary specialization of diatoms from phago-mixotrophs to photoautotrophs.</title>
        <authorList>
            <person name="Ban H."/>
            <person name="Sato S."/>
            <person name="Yoshikawa S."/>
            <person name="Kazumasa Y."/>
            <person name="Nakamura Y."/>
            <person name="Ichinomiya M."/>
            <person name="Saitoh K."/>
            <person name="Sato N."/>
            <person name="Blanc-Mathieu R."/>
            <person name="Endo H."/>
            <person name="Kuwata A."/>
            <person name="Ogata H."/>
        </authorList>
    </citation>
    <scope>NUCLEOTIDE SEQUENCE</scope>
</reference>
<sequence length="142" mass="15076">TTTDKENGAETSVAVIYGAAYRSDNKGALDVLTVDSKGFVYNYAVDVNEARAQSLGGPGSRVVVPRWSIQLPEPEGSDYGDDLYVCSGDEGAEEACWVKVTSDVSTVYLDHEDGDRGSGRIAIAWDETLVIYGDTKGGEEGG</sequence>
<feature type="non-terminal residue" evidence="1">
    <location>
        <position position="142"/>
    </location>
</feature>
<name>A0A9W7DZI2_9STRA</name>
<comment type="caution">
    <text evidence="1">The sequence shown here is derived from an EMBL/GenBank/DDBJ whole genome shotgun (WGS) entry which is preliminary data.</text>
</comment>
<gene>
    <name evidence="1" type="ORF">TrRE_jg6016</name>
</gene>
<accession>A0A9W7DZI2</accession>
<dbReference type="Proteomes" id="UP001165082">
    <property type="component" value="Unassembled WGS sequence"/>
</dbReference>
<feature type="non-terminal residue" evidence="1">
    <location>
        <position position="1"/>
    </location>
</feature>
<protein>
    <submittedName>
        <fullName evidence="1">Uncharacterized protein</fullName>
    </submittedName>
</protein>
<dbReference type="AlphaFoldDB" id="A0A9W7DZI2"/>
<organism evidence="1 2">
    <name type="scientific">Triparma retinervis</name>
    <dbReference type="NCBI Taxonomy" id="2557542"/>
    <lineage>
        <taxon>Eukaryota</taxon>
        <taxon>Sar</taxon>
        <taxon>Stramenopiles</taxon>
        <taxon>Ochrophyta</taxon>
        <taxon>Bolidophyceae</taxon>
        <taxon>Parmales</taxon>
        <taxon>Triparmaceae</taxon>
        <taxon>Triparma</taxon>
    </lineage>
</organism>
<evidence type="ECO:0000313" key="1">
    <source>
        <dbReference type="EMBL" id="GMH60842.1"/>
    </source>
</evidence>
<proteinExistence type="predicted"/>
<evidence type="ECO:0000313" key="2">
    <source>
        <dbReference type="Proteomes" id="UP001165082"/>
    </source>
</evidence>
<keyword evidence="2" id="KW-1185">Reference proteome</keyword>
<dbReference type="EMBL" id="BRXZ01002380">
    <property type="protein sequence ID" value="GMH60842.1"/>
    <property type="molecule type" value="Genomic_DNA"/>
</dbReference>